<evidence type="ECO:0008006" key="3">
    <source>
        <dbReference type="Google" id="ProtNLM"/>
    </source>
</evidence>
<dbReference type="Proteomes" id="UP000183206">
    <property type="component" value="Unassembled WGS sequence"/>
</dbReference>
<dbReference type="SUPFAM" id="SSF52402">
    <property type="entry name" value="Adenine nucleotide alpha hydrolases-like"/>
    <property type="match status" value="1"/>
</dbReference>
<dbReference type="InterPro" id="IPR014729">
    <property type="entry name" value="Rossmann-like_a/b/a_fold"/>
</dbReference>
<name>A0A1J4VAJ8_9BACT</name>
<proteinExistence type="predicted"/>
<comment type="caution">
    <text evidence="1">The sequence shown here is derived from an EMBL/GenBank/DDBJ whole genome shotgun (WGS) entry which is preliminary data.</text>
</comment>
<evidence type="ECO:0000313" key="1">
    <source>
        <dbReference type="EMBL" id="OIO31574.1"/>
    </source>
</evidence>
<dbReference type="Gene3D" id="3.40.50.620">
    <property type="entry name" value="HUPs"/>
    <property type="match status" value="1"/>
</dbReference>
<dbReference type="AlphaFoldDB" id="A0A1J4VAJ8"/>
<dbReference type="EMBL" id="MNVO01000062">
    <property type="protein sequence ID" value="OIO31574.1"/>
    <property type="molecule type" value="Genomic_DNA"/>
</dbReference>
<organism evidence="1 2">
    <name type="scientific">Candidatus Nomurabacteria bacterium CG1_02_47_685</name>
    <dbReference type="NCBI Taxonomy" id="1805282"/>
    <lineage>
        <taxon>Bacteria</taxon>
        <taxon>Candidatus Nomuraibacteriota</taxon>
    </lineage>
</organism>
<reference evidence="1 2" key="1">
    <citation type="journal article" date="2016" name="Environ. Microbiol.">
        <title>Genomic resolution of a cold subsurface aquifer community provides metabolic insights for novel microbes adapted to high CO concentrations.</title>
        <authorList>
            <person name="Probst A.J."/>
            <person name="Castelle C.J."/>
            <person name="Singh A."/>
            <person name="Brown C.T."/>
            <person name="Anantharaman K."/>
            <person name="Sharon I."/>
            <person name="Hug L.A."/>
            <person name="Burstein D."/>
            <person name="Emerson J.B."/>
            <person name="Thomas B.C."/>
            <person name="Banfield J.F."/>
        </authorList>
    </citation>
    <scope>NUCLEOTIDE SEQUENCE [LARGE SCALE GENOMIC DNA]</scope>
    <source>
        <strain evidence="1">CG1_02_47_685</strain>
    </source>
</reference>
<sequence length="376" mass="42768">MKPGLFDFYSKYGWPAHRVLAKRYLTPRCKKCSISARLSPLDIDGICGLCTTPNIDQSGNIIPEEQSMMENRLRTILSEAAGKGDFTYDALVFFSGGKDSSFLLYKLKTDYPKLRLLTITIDNSFMSNTAHENIKQAIGFLGIDHITVSPNPRMYEKLFRYTFTHLSPKGSVYSIDILDGELRTDIGRHLATRYKIPLVIVGLSRGQMLGGSGVVRFEMERQAELAPRKTVTTYDVRELPLSKNETKLWWSGTDTYQDADIPHVIFPLAVWNYDEEYLKQQVVKLGLIPNRNKSPVVTNHTLIPLMAIIDMIKLGYSSWEHECTPMIRAGKADPIYWRNLFEMIEYAAKTGKFIKKPVDDILKRLDLTRTAVGLPD</sequence>
<accession>A0A1J4VAJ8</accession>
<gene>
    <name evidence="1" type="ORF">AUJ44_04290</name>
</gene>
<protein>
    <recommendedName>
        <fullName evidence="3">Phosphoadenosine phosphosulphate reductase domain-containing protein</fullName>
    </recommendedName>
</protein>
<dbReference type="STRING" id="1805282.AUJ44_04290"/>
<evidence type="ECO:0000313" key="2">
    <source>
        <dbReference type="Proteomes" id="UP000183206"/>
    </source>
</evidence>